<gene>
    <name evidence="2" type="ORF">ADL29_18135</name>
</gene>
<accession>A0A0N0XWT4</accession>
<reference evidence="3" key="1">
    <citation type="submission" date="2015-07" db="EMBL/GenBank/DDBJ databases">
        <authorList>
            <person name="Ju K.-S."/>
            <person name="Doroghazi J.R."/>
            <person name="Metcalf W.W."/>
        </authorList>
    </citation>
    <scope>NUCLEOTIDE SEQUENCE [LARGE SCALE GENOMIC DNA]</scope>
    <source>
        <strain evidence="3">NRRL ISP-5002</strain>
    </source>
</reference>
<feature type="region of interest" description="Disordered" evidence="1">
    <location>
        <begin position="105"/>
        <end position="129"/>
    </location>
</feature>
<organism evidence="2 3">
    <name type="scientific">Streptomyces chattanoogensis</name>
    <dbReference type="NCBI Taxonomy" id="66876"/>
    <lineage>
        <taxon>Bacteria</taxon>
        <taxon>Bacillati</taxon>
        <taxon>Actinomycetota</taxon>
        <taxon>Actinomycetes</taxon>
        <taxon>Kitasatosporales</taxon>
        <taxon>Streptomycetaceae</taxon>
        <taxon>Streptomyces</taxon>
    </lineage>
</organism>
<evidence type="ECO:0000313" key="3">
    <source>
        <dbReference type="Proteomes" id="UP000037982"/>
    </source>
</evidence>
<name>A0A0N0XWT4_9ACTN</name>
<feature type="compositionally biased region" description="Low complexity" evidence="1">
    <location>
        <begin position="106"/>
        <end position="121"/>
    </location>
</feature>
<protein>
    <submittedName>
        <fullName evidence="2">Uncharacterized protein</fullName>
    </submittedName>
</protein>
<evidence type="ECO:0000256" key="1">
    <source>
        <dbReference type="SAM" id="MobiDB-lite"/>
    </source>
</evidence>
<proteinExistence type="predicted"/>
<keyword evidence="3" id="KW-1185">Reference proteome</keyword>
<dbReference type="RefSeq" id="WP_053924682.1">
    <property type="nucleotide sequence ID" value="NZ_LGKG01000137.1"/>
</dbReference>
<sequence>MTEQSPPVHLAHDIARNLGALAAYLPSAPPHEVAQILGTVLDPDQGVLGQLTTLVEHGSRATKTQAERGTFPPEMWLALGRAANDLGGLCVELDDHAPDFRRLGNPPQTATPTVAQPTASALVVTRRRR</sequence>
<comment type="caution">
    <text evidence="2">The sequence shown here is derived from an EMBL/GenBank/DDBJ whole genome shotgun (WGS) entry which is preliminary data.</text>
</comment>
<dbReference type="AlphaFoldDB" id="A0A0N0XWT4"/>
<dbReference type="Proteomes" id="UP000037982">
    <property type="component" value="Unassembled WGS sequence"/>
</dbReference>
<evidence type="ECO:0000313" key="2">
    <source>
        <dbReference type="EMBL" id="KPC62666.1"/>
    </source>
</evidence>
<dbReference type="EMBL" id="LGKG01000137">
    <property type="protein sequence ID" value="KPC62666.1"/>
    <property type="molecule type" value="Genomic_DNA"/>
</dbReference>
<dbReference type="PATRIC" id="fig|66876.3.peg.3963"/>